<dbReference type="NCBIfam" id="NF006534">
    <property type="entry name" value="PRK09014.1"/>
    <property type="match status" value="1"/>
</dbReference>
<accession>A0ABT0N4R8</accession>
<evidence type="ECO:0000259" key="4">
    <source>
        <dbReference type="SMART" id="SM00738"/>
    </source>
</evidence>
<dbReference type="NCBIfam" id="TIGR01955">
    <property type="entry name" value="RfaH"/>
    <property type="match status" value="1"/>
</dbReference>
<gene>
    <name evidence="5" type="primary">rfaH</name>
    <name evidence="5" type="ORF">L2725_05090</name>
</gene>
<dbReference type="EMBL" id="JAKIKT010000001">
    <property type="protein sequence ID" value="MCL2913160.1"/>
    <property type="molecule type" value="Genomic_DNA"/>
</dbReference>
<dbReference type="SMART" id="SM00738">
    <property type="entry name" value="NGN"/>
    <property type="match status" value="1"/>
</dbReference>
<keyword evidence="2" id="KW-0805">Transcription regulation</keyword>
<dbReference type="CDD" id="cd09892">
    <property type="entry name" value="NGN_SP_RfaH"/>
    <property type="match status" value="1"/>
</dbReference>
<dbReference type="Proteomes" id="UP001202831">
    <property type="component" value="Unassembled WGS sequence"/>
</dbReference>
<evidence type="ECO:0000313" key="5">
    <source>
        <dbReference type="EMBL" id="MCL2913160.1"/>
    </source>
</evidence>
<evidence type="ECO:0000313" key="6">
    <source>
        <dbReference type="Proteomes" id="UP001202831"/>
    </source>
</evidence>
<evidence type="ECO:0000256" key="2">
    <source>
        <dbReference type="ARBA" id="ARBA00023015"/>
    </source>
</evidence>
<protein>
    <submittedName>
        <fullName evidence="5">Transcription/translation regulatory transformer protein RfaH</fullName>
    </submittedName>
</protein>
<reference evidence="5 6" key="1">
    <citation type="submission" date="2022-01" db="EMBL/GenBank/DDBJ databases">
        <title>Whole genome-based taxonomy of the Shewanellaceae.</title>
        <authorList>
            <person name="Martin-Rodriguez A.J."/>
        </authorList>
    </citation>
    <scope>NUCLEOTIDE SEQUENCE [LARGE SCALE GENOMIC DNA]</scope>
    <source>
        <strain evidence="5 6">DSM 21332</strain>
    </source>
</reference>
<proteinExistence type="predicted"/>
<dbReference type="Gene3D" id="3.30.70.940">
    <property type="entry name" value="NusG, N-terminal domain"/>
    <property type="match status" value="1"/>
</dbReference>
<name>A0ABT0N4R8_9GAMM</name>
<dbReference type="Pfam" id="PF02357">
    <property type="entry name" value="NusG"/>
    <property type="match status" value="1"/>
</dbReference>
<dbReference type="InterPro" id="IPR036735">
    <property type="entry name" value="NGN_dom_sf"/>
</dbReference>
<sequence length="180" mass="20546">MNAWYLLYCKPKNEIRAQQNLNLQHIQTYLPMVRQKRTLRGKEVVESVPLFPNYIFARFDPAVTSVARIKSTRGVASIIDCREQMTPLCHLVFALRRQEKALGILNEDGMPLEEIATDLDVEIPEFQPGEKVKFKDGPFAALEGVFEQKSGDKRCMVLLQVLGKLQSTKVSIEQLVRVEV</sequence>
<keyword evidence="1" id="KW-0889">Transcription antitermination</keyword>
<dbReference type="InterPro" id="IPR010215">
    <property type="entry name" value="Transcription_antiterm_RfaH"/>
</dbReference>
<evidence type="ECO:0000256" key="3">
    <source>
        <dbReference type="ARBA" id="ARBA00023163"/>
    </source>
</evidence>
<keyword evidence="6" id="KW-1185">Reference proteome</keyword>
<dbReference type="RefSeq" id="WP_249247936.1">
    <property type="nucleotide sequence ID" value="NZ_JAKIKT010000001.1"/>
</dbReference>
<dbReference type="InterPro" id="IPR006645">
    <property type="entry name" value="NGN-like_dom"/>
</dbReference>
<keyword evidence="3" id="KW-0804">Transcription</keyword>
<organism evidence="5 6">
    <name type="scientific">Shewanella corallii</name>
    <dbReference type="NCBI Taxonomy" id="560080"/>
    <lineage>
        <taxon>Bacteria</taxon>
        <taxon>Pseudomonadati</taxon>
        <taxon>Pseudomonadota</taxon>
        <taxon>Gammaproteobacteria</taxon>
        <taxon>Alteromonadales</taxon>
        <taxon>Shewanellaceae</taxon>
        <taxon>Shewanella</taxon>
    </lineage>
</organism>
<dbReference type="PANTHER" id="PTHR30265">
    <property type="entry name" value="RHO-INTERACTING TRANSCRIPTION TERMINATION FACTOR NUSG"/>
    <property type="match status" value="1"/>
</dbReference>
<dbReference type="SUPFAM" id="SSF50104">
    <property type="entry name" value="Translation proteins SH3-like domain"/>
    <property type="match status" value="1"/>
</dbReference>
<feature type="domain" description="NusG-like N-terminal" evidence="4">
    <location>
        <begin position="1"/>
        <end position="92"/>
    </location>
</feature>
<dbReference type="InterPro" id="IPR043425">
    <property type="entry name" value="NusG-like"/>
</dbReference>
<dbReference type="SUPFAM" id="SSF82679">
    <property type="entry name" value="N-utilization substance G protein NusG, N-terminal domain"/>
    <property type="match status" value="1"/>
</dbReference>
<comment type="caution">
    <text evidence="5">The sequence shown here is derived from an EMBL/GenBank/DDBJ whole genome shotgun (WGS) entry which is preliminary data.</text>
</comment>
<dbReference type="InterPro" id="IPR008991">
    <property type="entry name" value="Translation_prot_SH3-like_sf"/>
</dbReference>
<evidence type="ECO:0000256" key="1">
    <source>
        <dbReference type="ARBA" id="ARBA00022814"/>
    </source>
</evidence>
<dbReference type="PANTHER" id="PTHR30265:SF7">
    <property type="entry name" value="TRANSCRIPTION ANTITERMINATION PROTEIN RFAH"/>
    <property type="match status" value="1"/>
</dbReference>